<proteinExistence type="predicted"/>
<protein>
    <submittedName>
        <fullName evidence="1">Uncharacterized protein</fullName>
    </submittedName>
</protein>
<organism evidence="1">
    <name type="scientific">bioreactor metagenome</name>
    <dbReference type="NCBI Taxonomy" id="1076179"/>
    <lineage>
        <taxon>unclassified sequences</taxon>
        <taxon>metagenomes</taxon>
        <taxon>ecological metagenomes</taxon>
    </lineage>
</organism>
<dbReference type="EMBL" id="VSSQ01080734">
    <property type="protein sequence ID" value="MPN29857.1"/>
    <property type="molecule type" value="Genomic_DNA"/>
</dbReference>
<gene>
    <name evidence="1" type="ORF">SDC9_177310</name>
</gene>
<dbReference type="AlphaFoldDB" id="A0A645GSH4"/>
<sequence>MVRRRDDFLPSSGRSQNQRRILAAIDLLGRFGQAEDAALLLGFLAERPEDMQIASHLMRSLLELGDALPEYRAQIEGAVGSLLRDDAYRCDLLLKNSSNLFERVTEPLKGSLARLAESHFNAWRNA</sequence>
<name>A0A645GSH4_9ZZZZ</name>
<evidence type="ECO:0000313" key="1">
    <source>
        <dbReference type="EMBL" id="MPN29857.1"/>
    </source>
</evidence>
<comment type="caution">
    <text evidence="1">The sequence shown here is derived from an EMBL/GenBank/DDBJ whole genome shotgun (WGS) entry which is preliminary data.</text>
</comment>
<reference evidence="1" key="1">
    <citation type="submission" date="2019-08" db="EMBL/GenBank/DDBJ databases">
        <authorList>
            <person name="Kucharzyk K."/>
            <person name="Murdoch R.W."/>
            <person name="Higgins S."/>
            <person name="Loffler F."/>
        </authorList>
    </citation>
    <scope>NUCLEOTIDE SEQUENCE</scope>
</reference>
<accession>A0A645GSH4</accession>